<comment type="caution">
    <text evidence="2">The sequence shown here is derived from an EMBL/GenBank/DDBJ whole genome shotgun (WGS) entry which is preliminary data.</text>
</comment>
<dbReference type="GO" id="GO:0016491">
    <property type="term" value="F:oxidoreductase activity"/>
    <property type="evidence" value="ECO:0007669"/>
    <property type="project" value="InterPro"/>
</dbReference>
<organism evidence="2 3">
    <name type="scientific">Nonomuraea soli</name>
    <dbReference type="NCBI Taxonomy" id="1032476"/>
    <lineage>
        <taxon>Bacteria</taxon>
        <taxon>Bacillati</taxon>
        <taxon>Actinomycetota</taxon>
        <taxon>Actinomycetes</taxon>
        <taxon>Streptosporangiales</taxon>
        <taxon>Streptosporangiaceae</taxon>
        <taxon>Nonomuraea</taxon>
    </lineage>
</organism>
<dbReference type="InterPro" id="IPR029039">
    <property type="entry name" value="Flavoprotein-like_sf"/>
</dbReference>
<dbReference type="Gene3D" id="3.40.50.360">
    <property type="match status" value="1"/>
</dbReference>
<evidence type="ECO:0000313" key="3">
    <source>
        <dbReference type="Proteomes" id="UP000530928"/>
    </source>
</evidence>
<evidence type="ECO:0000313" key="2">
    <source>
        <dbReference type="EMBL" id="MBA2892339.1"/>
    </source>
</evidence>
<name>A0A7W0CJG6_9ACTN</name>
<keyword evidence="3" id="KW-1185">Reference proteome</keyword>
<dbReference type="InterPro" id="IPR005025">
    <property type="entry name" value="FMN_Rdtase-like_dom"/>
</dbReference>
<dbReference type="SUPFAM" id="SSF52218">
    <property type="entry name" value="Flavoproteins"/>
    <property type="match status" value="1"/>
</dbReference>
<dbReference type="Proteomes" id="UP000530928">
    <property type="component" value="Unassembled WGS sequence"/>
</dbReference>
<proteinExistence type="predicted"/>
<feature type="domain" description="NADPH-dependent FMN reductase-like" evidence="1">
    <location>
        <begin position="7"/>
        <end position="39"/>
    </location>
</feature>
<dbReference type="AlphaFoldDB" id="A0A7W0CJG6"/>
<dbReference type="EMBL" id="JACDUR010000003">
    <property type="protein sequence ID" value="MBA2892339.1"/>
    <property type="molecule type" value="Genomic_DNA"/>
</dbReference>
<accession>A0A7W0CJG6</accession>
<protein>
    <submittedName>
        <fullName evidence="2">NAD(P)H-dependent FMN reductase</fullName>
    </submittedName>
</protein>
<sequence>MSTSGPRRRITGAGRLLIAAPKFNYSIPGALKNALDRASTD</sequence>
<dbReference type="RefSeq" id="WP_181611034.1">
    <property type="nucleotide sequence ID" value="NZ_BAABAM010000002.1"/>
</dbReference>
<gene>
    <name evidence="2" type="ORF">HNR30_003680</name>
</gene>
<evidence type="ECO:0000259" key="1">
    <source>
        <dbReference type="Pfam" id="PF03358"/>
    </source>
</evidence>
<reference evidence="2 3" key="1">
    <citation type="submission" date="2020-07" db="EMBL/GenBank/DDBJ databases">
        <title>Genomic Encyclopedia of Type Strains, Phase IV (KMG-IV): sequencing the most valuable type-strain genomes for metagenomic binning, comparative biology and taxonomic classification.</title>
        <authorList>
            <person name="Goeker M."/>
        </authorList>
    </citation>
    <scope>NUCLEOTIDE SEQUENCE [LARGE SCALE GENOMIC DNA]</scope>
    <source>
        <strain evidence="2 3">DSM 45533</strain>
    </source>
</reference>
<dbReference type="Pfam" id="PF03358">
    <property type="entry name" value="FMN_red"/>
    <property type="match status" value="1"/>
</dbReference>